<dbReference type="InterPro" id="IPR003593">
    <property type="entry name" value="AAA+_ATPase"/>
</dbReference>
<dbReference type="AlphaFoldDB" id="A0A4U0PWN4"/>
<dbReference type="GO" id="GO:0006614">
    <property type="term" value="P:SRP-dependent cotranslational protein targeting to membrane"/>
    <property type="evidence" value="ECO:0007669"/>
    <property type="project" value="UniProtKB-UniRule"/>
</dbReference>
<evidence type="ECO:0000256" key="13">
    <source>
        <dbReference type="NCBIfam" id="TIGR03499"/>
    </source>
</evidence>
<evidence type="ECO:0000256" key="6">
    <source>
        <dbReference type="ARBA" id="ARBA00022741"/>
    </source>
</evidence>
<evidence type="ECO:0000313" key="17">
    <source>
        <dbReference type="EMBL" id="TJZ72917.1"/>
    </source>
</evidence>
<comment type="subcellular location">
    <subcellularLocation>
        <location evidence="1">Cell membrane</location>
        <topology evidence="1">Peripheral membrane protein</topology>
        <orientation evidence="1">Cytoplasmic side</orientation>
    </subcellularLocation>
</comment>
<evidence type="ECO:0000256" key="1">
    <source>
        <dbReference type="ARBA" id="ARBA00004413"/>
    </source>
</evidence>
<dbReference type="RefSeq" id="WP_136773831.1">
    <property type="nucleotide sequence ID" value="NZ_CP156074.1"/>
</dbReference>
<keyword evidence="8" id="KW-0653">Protein transport</keyword>
<keyword evidence="10" id="KW-0472">Membrane</keyword>
<keyword evidence="17" id="KW-0966">Cell projection</keyword>
<comment type="caution">
    <text evidence="17">The sequence shown here is derived from an EMBL/GenBank/DDBJ whole genome shotgun (WGS) entry which is preliminary data.</text>
</comment>
<evidence type="ECO:0000256" key="3">
    <source>
        <dbReference type="ARBA" id="ARBA00014919"/>
    </source>
</evidence>
<dbReference type="InterPro" id="IPR020006">
    <property type="entry name" value="FlhF"/>
</dbReference>
<dbReference type="CDD" id="cd17873">
    <property type="entry name" value="FlhF"/>
    <property type="match status" value="1"/>
</dbReference>
<dbReference type="GO" id="GO:0005525">
    <property type="term" value="F:GTP binding"/>
    <property type="evidence" value="ECO:0007669"/>
    <property type="project" value="UniProtKB-UniRule"/>
</dbReference>
<dbReference type="PANTHER" id="PTHR43134">
    <property type="entry name" value="SIGNAL RECOGNITION PARTICLE RECEPTOR SUBUNIT ALPHA"/>
    <property type="match status" value="1"/>
</dbReference>
<dbReference type="GO" id="GO:0003924">
    <property type="term" value="F:GTPase activity"/>
    <property type="evidence" value="ECO:0007669"/>
    <property type="project" value="UniProtKB-UniRule"/>
</dbReference>
<proteinExistence type="inferred from homology"/>
<feature type="domain" description="AAA+ ATPase" evidence="15">
    <location>
        <begin position="268"/>
        <end position="432"/>
    </location>
</feature>
<evidence type="ECO:0000256" key="2">
    <source>
        <dbReference type="ARBA" id="ARBA00008531"/>
    </source>
</evidence>
<dbReference type="FunFam" id="3.40.50.300:FF:000695">
    <property type="entry name" value="Flagellar biosynthesis regulator FlhF"/>
    <property type="match status" value="1"/>
</dbReference>
<evidence type="ECO:0000256" key="7">
    <source>
        <dbReference type="ARBA" id="ARBA00022795"/>
    </source>
</evidence>
<dbReference type="PANTHER" id="PTHR43134:SF3">
    <property type="entry name" value="FLAGELLAR BIOSYNTHESIS PROTEIN FLHF"/>
    <property type="match status" value="1"/>
</dbReference>
<keyword evidence="4" id="KW-0813">Transport</keyword>
<comment type="function">
    <text evidence="12">Necessary for flagellar biosynthesis. May be involved in translocation of the flagellum.</text>
</comment>
<dbReference type="GO" id="GO:0015031">
    <property type="term" value="P:protein transport"/>
    <property type="evidence" value="ECO:0007669"/>
    <property type="project" value="UniProtKB-KW"/>
</dbReference>
<keyword evidence="5" id="KW-1003">Cell membrane</keyword>
<feature type="region of interest" description="Disordered" evidence="14">
    <location>
        <begin position="124"/>
        <end position="154"/>
    </location>
</feature>
<evidence type="ECO:0000259" key="15">
    <source>
        <dbReference type="SMART" id="SM00382"/>
    </source>
</evidence>
<dbReference type="Pfam" id="PF00448">
    <property type="entry name" value="SRP54"/>
    <property type="match status" value="1"/>
</dbReference>
<evidence type="ECO:0000256" key="4">
    <source>
        <dbReference type="ARBA" id="ARBA00022448"/>
    </source>
</evidence>
<evidence type="ECO:0000313" key="18">
    <source>
        <dbReference type="Proteomes" id="UP000310016"/>
    </source>
</evidence>
<name>A0A4U0PWN4_9NEIS</name>
<evidence type="ECO:0000259" key="16">
    <source>
        <dbReference type="SMART" id="SM00962"/>
    </source>
</evidence>
<dbReference type="SMART" id="SM00382">
    <property type="entry name" value="AAA"/>
    <property type="match status" value="1"/>
</dbReference>
<dbReference type="GO" id="GO:0005886">
    <property type="term" value="C:plasma membrane"/>
    <property type="evidence" value="ECO:0007669"/>
    <property type="project" value="UniProtKB-SubCell"/>
</dbReference>
<dbReference type="SUPFAM" id="SSF52540">
    <property type="entry name" value="P-loop containing nucleoside triphosphate hydrolases"/>
    <property type="match status" value="1"/>
</dbReference>
<evidence type="ECO:0000256" key="14">
    <source>
        <dbReference type="SAM" id="MobiDB-lite"/>
    </source>
</evidence>
<dbReference type="InterPro" id="IPR027417">
    <property type="entry name" value="P-loop_NTPase"/>
</dbReference>
<protein>
    <recommendedName>
        <fullName evidence="3 13">Flagellar biosynthesis protein FlhF</fullName>
    </recommendedName>
</protein>
<accession>A0A4U0PWN4</accession>
<dbReference type="Proteomes" id="UP000310016">
    <property type="component" value="Unassembled WGS sequence"/>
</dbReference>
<dbReference type="InterPro" id="IPR000897">
    <property type="entry name" value="SRP54_GTPase_dom"/>
</dbReference>
<dbReference type="Gene3D" id="3.40.50.300">
    <property type="entry name" value="P-loop containing nucleotide triphosphate hydrolases"/>
    <property type="match status" value="1"/>
</dbReference>
<dbReference type="SMART" id="SM00962">
    <property type="entry name" value="SRP54"/>
    <property type="match status" value="1"/>
</dbReference>
<organism evidence="17 18">
    <name type="scientific">Chitiniphilus eburneus</name>
    <dbReference type="NCBI Taxonomy" id="2571148"/>
    <lineage>
        <taxon>Bacteria</taxon>
        <taxon>Pseudomonadati</taxon>
        <taxon>Pseudomonadota</taxon>
        <taxon>Betaproteobacteria</taxon>
        <taxon>Neisseriales</taxon>
        <taxon>Chitinibacteraceae</taxon>
        <taxon>Chitiniphilus</taxon>
    </lineage>
</organism>
<reference evidence="17 18" key="1">
    <citation type="submission" date="2019-04" db="EMBL/GenBank/DDBJ databases">
        <title>Chitiniphilus eburnea sp. nov., a novel chitinolytic bacterium isolated from aquaculture sludge.</title>
        <authorList>
            <person name="Sheng M."/>
        </authorList>
    </citation>
    <scope>NUCLEOTIDE SEQUENCE [LARGE SCALE GENOMIC DNA]</scope>
    <source>
        <strain evidence="17 18">HX-2-15</strain>
    </source>
</reference>
<dbReference type="NCBIfam" id="TIGR03499">
    <property type="entry name" value="FlhF"/>
    <property type="match status" value="1"/>
</dbReference>
<dbReference type="EMBL" id="SUMF01000014">
    <property type="protein sequence ID" value="TJZ72917.1"/>
    <property type="molecule type" value="Genomic_DNA"/>
</dbReference>
<dbReference type="Gene3D" id="1.20.120.1380">
    <property type="entry name" value="Flagellar FlhF biosynthesis protein, N domain"/>
    <property type="match status" value="1"/>
</dbReference>
<dbReference type="InterPro" id="IPR047040">
    <property type="entry name" value="FlhF__GTPase_dom"/>
</dbReference>
<sequence>MVVKKFYGATTRDALRQVRDELGPDALILSNRQIAGGGVEIMAVADADVAALTSIQSTPIAAKVGPRAAQNGARLIHSAQHERTEPTPTPLNRALARSYAIADEDQEPTLDDVPAEEVPQVVRSNRPPRAPAAPAPQVAPPAPRNAPEPPRRALPNFSFEDDDAHDALSPAPVNGEAMEDIAREIRLLRGLLESQIAGMAWGELSKHAPEKLEALRQLLAAGFCPALSRQLIDKMPGGLTLDAGMRWVKAALAHNLPAMGNHDALIERGGIVALIGPTGVGKTTTVAKLAARCALTHGPQSVALLTTDSYRIGAQDQLRIYGRIIGIPVHDVKDDTDLELTLADLADRHLVLIDTVGMGQRDQRIVEQLRLFDVDAVQTVLLLAANAAPATLDDVARRYKNAHLTGCILTKLDEAMSLGGCLDVAIRHKLALHFVTNGQRVPEDLHVARVDYLVDRAFRNQHDSGVFQLQRDEYPLYMGSQDAPLDFTLNVGGVRG</sequence>
<evidence type="ECO:0000256" key="8">
    <source>
        <dbReference type="ARBA" id="ARBA00022927"/>
    </source>
</evidence>
<dbReference type="OrthoDB" id="9778554at2"/>
<evidence type="ECO:0000256" key="11">
    <source>
        <dbReference type="ARBA" id="ARBA00023225"/>
    </source>
</evidence>
<feature type="compositionally biased region" description="Pro residues" evidence="14">
    <location>
        <begin position="128"/>
        <end position="148"/>
    </location>
</feature>
<keyword evidence="11" id="KW-1006">Bacterial flagellum protein export</keyword>
<evidence type="ECO:0000256" key="5">
    <source>
        <dbReference type="ARBA" id="ARBA00022475"/>
    </source>
</evidence>
<keyword evidence="17" id="KW-0969">Cilium</keyword>
<evidence type="ECO:0000256" key="10">
    <source>
        <dbReference type="ARBA" id="ARBA00023136"/>
    </source>
</evidence>
<keyword evidence="6" id="KW-0547">Nucleotide-binding</keyword>
<dbReference type="GO" id="GO:0044781">
    <property type="term" value="P:bacterial-type flagellum organization"/>
    <property type="evidence" value="ECO:0007669"/>
    <property type="project" value="UniProtKB-UniRule"/>
</dbReference>
<keyword evidence="7" id="KW-1005">Bacterial flagellum biogenesis</keyword>
<comment type="similarity">
    <text evidence="2">Belongs to the GTP-binding SRP family.</text>
</comment>
<gene>
    <name evidence="17" type="primary">flhF</name>
    <name evidence="17" type="ORF">FAZ21_12820</name>
</gene>
<evidence type="ECO:0000256" key="9">
    <source>
        <dbReference type="ARBA" id="ARBA00023134"/>
    </source>
</evidence>
<keyword evidence="18" id="KW-1185">Reference proteome</keyword>
<evidence type="ECO:0000256" key="12">
    <source>
        <dbReference type="ARBA" id="ARBA00025337"/>
    </source>
</evidence>
<feature type="domain" description="SRP54-type proteins GTP-binding" evidence="16">
    <location>
        <begin position="269"/>
        <end position="459"/>
    </location>
</feature>
<dbReference type="GO" id="GO:0005047">
    <property type="term" value="F:signal recognition particle binding"/>
    <property type="evidence" value="ECO:0007669"/>
    <property type="project" value="TreeGrafter"/>
</dbReference>
<keyword evidence="9" id="KW-0342">GTP-binding</keyword>
<keyword evidence="17" id="KW-0282">Flagellum</keyword>